<evidence type="ECO:0000313" key="9">
    <source>
        <dbReference type="EMBL" id="KAJ3645049.1"/>
    </source>
</evidence>
<dbReference type="SUPFAM" id="SSF48452">
    <property type="entry name" value="TPR-like"/>
    <property type="match status" value="1"/>
</dbReference>
<dbReference type="InterPro" id="IPR011990">
    <property type="entry name" value="TPR-like_helical_dom_sf"/>
</dbReference>
<dbReference type="Gene3D" id="1.25.40.10">
    <property type="entry name" value="Tetratricopeptide repeat domain"/>
    <property type="match status" value="1"/>
</dbReference>
<dbReference type="GO" id="GO:0005739">
    <property type="term" value="C:mitochondrion"/>
    <property type="evidence" value="ECO:0007669"/>
    <property type="project" value="TreeGrafter"/>
</dbReference>
<evidence type="ECO:0000256" key="7">
    <source>
        <dbReference type="ARBA" id="ARBA00039966"/>
    </source>
</evidence>
<gene>
    <name evidence="9" type="ORF">Zmor_022737</name>
</gene>
<dbReference type="AlphaFoldDB" id="A0AA38HX38"/>
<keyword evidence="3" id="KW-0963">Cytoplasm</keyword>
<comment type="caution">
    <text evidence="9">The sequence shown here is derived from an EMBL/GenBank/DDBJ whole genome shotgun (WGS) entry which is preliminary data.</text>
</comment>
<keyword evidence="5" id="KW-0802">TPR repeat</keyword>
<evidence type="ECO:0000256" key="2">
    <source>
        <dbReference type="ARBA" id="ARBA00011375"/>
    </source>
</evidence>
<comment type="subunit">
    <text evidence="2">Interacts with microtubules.</text>
</comment>
<name>A0AA38HX38_9CUCU</name>
<evidence type="ECO:0000256" key="4">
    <source>
        <dbReference type="ARBA" id="ARBA00022737"/>
    </source>
</evidence>
<dbReference type="GO" id="GO:0097431">
    <property type="term" value="C:mitotic spindle pole"/>
    <property type="evidence" value="ECO:0007669"/>
    <property type="project" value="TreeGrafter"/>
</dbReference>
<dbReference type="InterPro" id="IPR049039">
    <property type="entry name" value="RMD1-3_a_helical_rpt"/>
</dbReference>
<sequence length="311" mass="36030">MSKLTVRLVNVIKLLSFQHDNLRNISDKVVKLQFLTLFKAISNLVSVDHNAEDKISKYWVGKSVEEVIDEADVLFGQGKYLEVYELLNRLKFCNNAEVQWRIARALFKLSCQTSIRESVRQEMIQEAFDIISASLATAEDSAKVHKWAAIVIDRKNGMNGLEQRVKNSEIVKSHLMRSCELDPSDVTAQYLLGRWCYEMSNITWFQRIISKLLFGEPPQASFEEAHQYLAKAEDLHPRFYLQNTYLLGKTCLKLGQYYRAKHYFGVVGNLPVHNDYEKRCAADAKKLLKRLDKYNLEKGALFYEYPFGTHE</sequence>
<organism evidence="9 10">
    <name type="scientific">Zophobas morio</name>
    <dbReference type="NCBI Taxonomy" id="2755281"/>
    <lineage>
        <taxon>Eukaryota</taxon>
        <taxon>Metazoa</taxon>
        <taxon>Ecdysozoa</taxon>
        <taxon>Arthropoda</taxon>
        <taxon>Hexapoda</taxon>
        <taxon>Insecta</taxon>
        <taxon>Pterygota</taxon>
        <taxon>Neoptera</taxon>
        <taxon>Endopterygota</taxon>
        <taxon>Coleoptera</taxon>
        <taxon>Polyphaga</taxon>
        <taxon>Cucujiformia</taxon>
        <taxon>Tenebrionidae</taxon>
        <taxon>Zophobas</taxon>
    </lineage>
</organism>
<dbReference type="EMBL" id="JALNTZ010000007">
    <property type="protein sequence ID" value="KAJ3645049.1"/>
    <property type="molecule type" value="Genomic_DNA"/>
</dbReference>
<evidence type="ECO:0000256" key="6">
    <source>
        <dbReference type="ARBA" id="ARBA00023212"/>
    </source>
</evidence>
<protein>
    <recommendedName>
        <fullName evidence="7">Regulator of microtubule dynamics protein 1</fullName>
    </recommendedName>
    <alternativeName>
        <fullName evidence="8">Protein FAM82B</fullName>
    </alternativeName>
</protein>
<reference evidence="9" key="1">
    <citation type="journal article" date="2023" name="G3 (Bethesda)">
        <title>Whole genome assemblies of Zophobas morio and Tenebrio molitor.</title>
        <authorList>
            <person name="Kaur S."/>
            <person name="Stinson S.A."/>
            <person name="diCenzo G.C."/>
        </authorList>
    </citation>
    <scope>NUCLEOTIDE SEQUENCE</scope>
    <source>
        <strain evidence="9">QUZm001</strain>
    </source>
</reference>
<dbReference type="Pfam" id="PF21033">
    <property type="entry name" value="RMD1-3"/>
    <property type="match status" value="1"/>
</dbReference>
<dbReference type="Proteomes" id="UP001168821">
    <property type="component" value="Unassembled WGS sequence"/>
</dbReference>
<keyword evidence="4" id="KW-0677">Repeat</keyword>
<keyword evidence="6" id="KW-0206">Cytoskeleton</keyword>
<dbReference type="GO" id="GO:0008017">
    <property type="term" value="F:microtubule binding"/>
    <property type="evidence" value="ECO:0007669"/>
    <property type="project" value="TreeGrafter"/>
</dbReference>
<evidence type="ECO:0000256" key="8">
    <source>
        <dbReference type="ARBA" id="ARBA00041958"/>
    </source>
</evidence>
<dbReference type="PANTHER" id="PTHR16056:SF16">
    <property type="entry name" value="REGULATOR OF MICROTUBULE DYNAMICS PROTEIN 1"/>
    <property type="match status" value="1"/>
</dbReference>
<accession>A0AA38HX38</accession>
<evidence type="ECO:0000313" key="10">
    <source>
        <dbReference type="Proteomes" id="UP001168821"/>
    </source>
</evidence>
<comment type="subcellular location">
    <subcellularLocation>
        <location evidence="1">Cytoplasm</location>
        <location evidence="1">Cytoskeleton</location>
    </subcellularLocation>
</comment>
<evidence type="ECO:0000256" key="1">
    <source>
        <dbReference type="ARBA" id="ARBA00004245"/>
    </source>
</evidence>
<evidence type="ECO:0000256" key="5">
    <source>
        <dbReference type="ARBA" id="ARBA00022803"/>
    </source>
</evidence>
<proteinExistence type="predicted"/>
<dbReference type="PANTHER" id="PTHR16056">
    <property type="entry name" value="REGULATOR OF MICROTUBULE DYNAMICS PROTEIN"/>
    <property type="match status" value="1"/>
</dbReference>
<evidence type="ECO:0000256" key="3">
    <source>
        <dbReference type="ARBA" id="ARBA00022490"/>
    </source>
</evidence>
<dbReference type="GO" id="GO:0005876">
    <property type="term" value="C:spindle microtubule"/>
    <property type="evidence" value="ECO:0007669"/>
    <property type="project" value="TreeGrafter"/>
</dbReference>
<keyword evidence="10" id="KW-1185">Reference proteome</keyword>